<proteinExistence type="predicted"/>
<name>A0A8T4KTW5_9ARCH</name>
<accession>A0A8T4KTW5</accession>
<comment type="caution">
    <text evidence="3">The sequence shown here is derived from an EMBL/GenBank/DDBJ whole genome shotgun (WGS) entry which is preliminary data.</text>
</comment>
<sequence length="235" mass="25831">MEKEKKRSAHAVAEQQERAREKQDASLKGIARLWREAKAKKELRNFAIFAGLLSAAVAGRVALQYVPSVEPIIPFAVLAGLLLGVKEGFTVGGAAYIISNFFIWGLQGPWTVFQAIGAAFPGAFAGIFGKVKKPSTWDLVWISLAGTIFFEIVMNISGAFMGIGLLGAFSIFMIPLYFATSLPFSITHIITNVIFARAFAPLLKLRRHEDELKIISYIRHNPDGTSANIRVYKAE</sequence>
<reference evidence="3" key="2">
    <citation type="submission" date="2021-05" db="EMBL/GenBank/DDBJ databases">
        <title>Protein family content uncovers lineage relationships and bacterial pathway maintenance mechanisms in DPANN archaea.</title>
        <authorList>
            <person name="Castelle C.J."/>
            <person name="Meheust R."/>
            <person name="Jaffe A.L."/>
            <person name="Seitz K."/>
            <person name="Gong X."/>
            <person name="Baker B.J."/>
            <person name="Banfield J.F."/>
        </authorList>
    </citation>
    <scope>NUCLEOTIDE SEQUENCE</scope>
    <source>
        <strain evidence="3">RIFCSPHIGHO2_01_FULL_AR10_44_11</strain>
    </source>
</reference>
<gene>
    <name evidence="3" type="ORF">J4415_01980</name>
</gene>
<evidence type="ECO:0000313" key="4">
    <source>
        <dbReference type="Proteomes" id="UP000677687"/>
    </source>
</evidence>
<keyword evidence="2" id="KW-1133">Transmembrane helix</keyword>
<dbReference type="EMBL" id="JAGVWD010000026">
    <property type="protein sequence ID" value="MBS3057374.1"/>
    <property type="molecule type" value="Genomic_DNA"/>
</dbReference>
<protein>
    <submittedName>
        <fullName evidence="3">ECF transporter S component</fullName>
    </submittedName>
</protein>
<dbReference type="AlphaFoldDB" id="A0A8T4KTW5"/>
<reference evidence="3" key="1">
    <citation type="submission" date="2021-03" db="EMBL/GenBank/DDBJ databases">
        <authorList>
            <person name="Jaffe A."/>
        </authorList>
    </citation>
    <scope>NUCLEOTIDE SEQUENCE</scope>
    <source>
        <strain evidence="3">RIFCSPHIGHO2_01_FULL_AR10_44_11</strain>
    </source>
</reference>
<feature type="region of interest" description="Disordered" evidence="1">
    <location>
        <begin position="1"/>
        <end position="22"/>
    </location>
</feature>
<evidence type="ECO:0000256" key="1">
    <source>
        <dbReference type="SAM" id="MobiDB-lite"/>
    </source>
</evidence>
<feature type="transmembrane region" description="Helical" evidence="2">
    <location>
        <begin position="46"/>
        <end position="66"/>
    </location>
</feature>
<feature type="transmembrane region" description="Helical" evidence="2">
    <location>
        <begin position="110"/>
        <end position="129"/>
    </location>
</feature>
<feature type="transmembrane region" description="Helical" evidence="2">
    <location>
        <begin position="184"/>
        <end position="203"/>
    </location>
</feature>
<dbReference type="Proteomes" id="UP000677687">
    <property type="component" value="Unassembled WGS sequence"/>
</dbReference>
<keyword evidence="2" id="KW-0472">Membrane</keyword>
<evidence type="ECO:0000313" key="3">
    <source>
        <dbReference type="EMBL" id="MBS3057374.1"/>
    </source>
</evidence>
<evidence type="ECO:0000256" key="2">
    <source>
        <dbReference type="SAM" id="Phobius"/>
    </source>
</evidence>
<dbReference type="Gene3D" id="1.10.1760.20">
    <property type="match status" value="1"/>
</dbReference>
<organism evidence="3 4">
    <name type="scientific">Candidatus Iainarchaeum sp</name>
    <dbReference type="NCBI Taxonomy" id="3101447"/>
    <lineage>
        <taxon>Archaea</taxon>
        <taxon>Candidatus Iainarchaeota</taxon>
        <taxon>Candidatus Iainarchaeia</taxon>
        <taxon>Candidatus Iainarchaeales</taxon>
        <taxon>Candidatus Iainarchaeaceae</taxon>
        <taxon>Candidatus Iainarchaeum</taxon>
    </lineage>
</organism>
<keyword evidence="2" id="KW-0812">Transmembrane</keyword>
<feature type="transmembrane region" description="Helical" evidence="2">
    <location>
        <begin position="135"/>
        <end position="153"/>
    </location>
</feature>